<feature type="non-terminal residue" evidence="1">
    <location>
        <position position="35"/>
    </location>
</feature>
<protein>
    <submittedName>
        <fullName evidence="1">Uncharacterized protein</fullName>
    </submittedName>
</protein>
<dbReference type="EMBL" id="LXQA010060707">
    <property type="protein sequence ID" value="MCI06096.1"/>
    <property type="molecule type" value="Genomic_DNA"/>
</dbReference>
<sequence length="35" mass="4151">MWRARVSMKKETPLNFLTDSHQGRSTLRLEDVLAY</sequence>
<proteinExistence type="predicted"/>
<dbReference type="Proteomes" id="UP000265520">
    <property type="component" value="Unassembled WGS sequence"/>
</dbReference>
<reference evidence="1 2" key="1">
    <citation type="journal article" date="2018" name="Front. Plant Sci.">
        <title>Red Clover (Trifolium pratense) and Zigzag Clover (T. medium) - A Picture of Genomic Similarities and Differences.</title>
        <authorList>
            <person name="Dluhosova J."/>
            <person name="Istvanek J."/>
            <person name="Nedelnik J."/>
            <person name="Repkova J."/>
        </authorList>
    </citation>
    <scope>NUCLEOTIDE SEQUENCE [LARGE SCALE GENOMIC DNA]</scope>
    <source>
        <strain evidence="2">cv. 10/8</strain>
        <tissue evidence="1">Leaf</tissue>
    </source>
</reference>
<comment type="caution">
    <text evidence="1">The sequence shown here is derived from an EMBL/GenBank/DDBJ whole genome shotgun (WGS) entry which is preliminary data.</text>
</comment>
<name>A0A392P474_9FABA</name>
<accession>A0A392P474</accession>
<dbReference type="AlphaFoldDB" id="A0A392P474"/>
<evidence type="ECO:0000313" key="1">
    <source>
        <dbReference type="EMBL" id="MCI06096.1"/>
    </source>
</evidence>
<organism evidence="1 2">
    <name type="scientific">Trifolium medium</name>
    <dbReference type="NCBI Taxonomy" id="97028"/>
    <lineage>
        <taxon>Eukaryota</taxon>
        <taxon>Viridiplantae</taxon>
        <taxon>Streptophyta</taxon>
        <taxon>Embryophyta</taxon>
        <taxon>Tracheophyta</taxon>
        <taxon>Spermatophyta</taxon>
        <taxon>Magnoliopsida</taxon>
        <taxon>eudicotyledons</taxon>
        <taxon>Gunneridae</taxon>
        <taxon>Pentapetalae</taxon>
        <taxon>rosids</taxon>
        <taxon>fabids</taxon>
        <taxon>Fabales</taxon>
        <taxon>Fabaceae</taxon>
        <taxon>Papilionoideae</taxon>
        <taxon>50 kb inversion clade</taxon>
        <taxon>NPAAA clade</taxon>
        <taxon>Hologalegina</taxon>
        <taxon>IRL clade</taxon>
        <taxon>Trifolieae</taxon>
        <taxon>Trifolium</taxon>
    </lineage>
</organism>
<keyword evidence="2" id="KW-1185">Reference proteome</keyword>
<evidence type="ECO:0000313" key="2">
    <source>
        <dbReference type="Proteomes" id="UP000265520"/>
    </source>
</evidence>